<dbReference type="PANTHER" id="PTHR43038:SF3">
    <property type="entry name" value="ABC TRANSPORTER G FAMILY MEMBER 20 ISOFORM X1"/>
    <property type="match status" value="1"/>
</dbReference>
<evidence type="ECO:0000256" key="2">
    <source>
        <dbReference type="ARBA" id="ARBA00022840"/>
    </source>
</evidence>
<feature type="domain" description="ABC transporter" evidence="3">
    <location>
        <begin position="256"/>
        <end position="485"/>
    </location>
</feature>
<dbReference type="CDD" id="cd03230">
    <property type="entry name" value="ABC_DR_subfamily_A"/>
    <property type="match status" value="1"/>
</dbReference>
<comment type="caution">
    <text evidence="4">The sequence shown here is derived from an EMBL/GenBank/DDBJ whole genome shotgun (WGS) entry which is preliminary data.</text>
</comment>
<sequence length="499" mass="55306">MNNIVEIKNLTKTFNKIKAIDDLTLNLEKGKITGLIGADASGKTTLIRLIIGLLVAERGDITTLGLNPVTQKQELNTKIGYMPQKFGLYEDLSVIENLNLYADLKNVEHDFTKLLQFTDLERFQDRLAGALSGGMKQKLGLACALLGEPEFLVLDEPSVGVDPISRRELMKMVRESTRNKTSVLWSTSYLDEAHSFDTAVVLHEGKVIFNGKPDDLSPTAQGFEEKVIELMGGYKHEESLIARNFEPVSSDLECTVLADNLVKKYGNFYAVKNNSFCINRGEIFGLLGPNGAGKSTSFKMMCGLAKPTGGTAKIMGIDILENPSKARSHLGYMAQKFSLYGNLTVEQNLKFFAGVYGAGFKERAEKIPEIVKIFGFEAYLKQNASELPLGFKQRLSLACAVIHNPPVLFLDEPTSGVDIITRKEFWNHITSLAKKGVTVLVTTHFMDEAEYCDRISLFYKGEAIAIGTPQELKEKAGADNMEDAFIKLIEENDTQEKKE</sequence>
<dbReference type="EMBL" id="DVIU01000117">
    <property type="protein sequence ID" value="HIS36136.1"/>
    <property type="molecule type" value="Genomic_DNA"/>
</dbReference>
<accession>A0A9D1EYL8</accession>
<reference evidence="4" key="2">
    <citation type="journal article" date="2021" name="PeerJ">
        <title>Extensive microbial diversity within the chicken gut microbiome revealed by metagenomics and culture.</title>
        <authorList>
            <person name="Gilroy R."/>
            <person name="Ravi A."/>
            <person name="Getino M."/>
            <person name="Pursley I."/>
            <person name="Horton D.L."/>
            <person name="Alikhan N.F."/>
            <person name="Baker D."/>
            <person name="Gharbi K."/>
            <person name="Hall N."/>
            <person name="Watson M."/>
            <person name="Adriaenssens E.M."/>
            <person name="Foster-Nyarko E."/>
            <person name="Jarju S."/>
            <person name="Secka A."/>
            <person name="Antonio M."/>
            <person name="Oren A."/>
            <person name="Chaudhuri R.R."/>
            <person name="La Ragione R."/>
            <person name="Hildebrand F."/>
            <person name="Pallen M.J."/>
        </authorList>
    </citation>
    <scope>NUCLEOTIDE SEQUENCE</scope>
    <source>
        <strain evidence="4">6276</strain>
    </source>
</reference>
<dbReference type="InterPro" id="IPR027417">
    <property type="entry name" value="P-loop_NTPase"/>
</dbReference>
<dbReference type="InterPro" id="IPR017871">
    <property type="entry name" value="ABC_transporter-like_CS"/>
</dbReference>
<evidence type="ECO:0000313" key="5">
    <source>
        <dbReference type="Proteomes" id="UP000823928"/>
    </source>
</evidence>
<dbReference type="CDD" id="cd03263">
    <property type="entry name" value="ABC_subfamily_A"/>
    <property type="match status" value="1"/>
</dbReference>
<dbReference type="InterPro" id="IPR003439">
    <property type="entry name" value="ABC_transporter-like_ATP-bd"/>
</dbReference>
<evidence type="ECO:0000259" key="3">
    <source>
        <dbReference type="PROSITE" id="PS50893"/>
    </source>
</evidence>
<reference evidence="4" key="1">
    <citation type="submission" date="2020-10" db="EMBL/GenBank/DDBJ databases">
        <authorList>
            <person name="Gilroy R."/>
        </authorList>
    </citation>
    <scope>NUCLEOTIDE SEQUENCE</scope>
    <source>
        <strain evidence="4">6276</strain>
    </source>
</reference>
<dbReference type="PROSITE" id="PS00211">
    <property type="entry name" value="ABC_TRANSPORTER_1"/>
    <property type="match status" value="1"/>
</dbReference>
<dbReference type="SUPFAM" id="SSF52540">
    <property type="entry name" value="P-loop containing nucleoside triphosphate hydrolases"/>
    <property type="match status" value="2"/>
</dbReference>
<dbReference type="GO" id="GO:0005524">
    <property type="term" value="F:ATP binding"/>
    <property type="evidence" value="ECO:0007669"/>
    <property type="project" value="UniProtKB-KW"/>
</dbReference>
<evidence type="ECO:0000313" key="4">
    <source>
        <dbReference type="EMBL" id="HIS36136.1"/>
    </source>
</evidence>
<keyword evidence="1" id="KW-0547">Nucleotide-binding</keyword>
<dbReference type="Proteomes" id="UP000823928">
    <property type="component" value="Unassembled WGS sequence"/>
</dbReference>
<name>A0A9D1EYL8_9BACT</name>
<dbReference type="SMART" id="SM00382">
    <property type="entry name" value="AAA"/>
    <property type="match status" value="2"/>
</dbReference>
<dbReference type="GO" id="GO:0016887">
    <property type="term" value="F:ATP hydrolysis activity"/>
    <property type="evidence" value="ECO:0007669"/>
    <property type="project" value="InterPro"/>
</dbReference>
<evidence type="ECO:0000256" key="1">
    <source>
        <dbReference type="ARBA" id="ARBA00022741"/>
    </source>
</evidence>
<proteinExistence type="predicted"/>
<dbReference type="InterPro" id="IPR003593">
    <property type="entry name" value="AAA+_ATPase"/>
</dbReference>
<protein>
    <submittedName>
        <fullName evidence="4">ABC transporter ATP-binding protein</fullName>
    </submittedName>
</protein>
<dbReference type="PANTHER" id="PTHR43038">
    <property type="entry name" value="ATP-BINDING CASSETTE, SUB-FAMILY H, MEMBER 1"/>
    <property type="match status" value="1"/>
</dbReference>
<organism evidence="4 5">
    <name type="scientific">Candidatus Scatousia excrementigallinarum</name>
    <dbReference type="NCBI Taxonomy" id="2840935"/>
    <lineage>
        <taxon>Bacteria</taxon>
        <taxon>Candidatus Scatousia</taxon>
    </lineage>
</organism>
<dbReference type="Gene3D" id="3.40.50.300">
    <property type="entry name" value="P-loop containing nucleotide triphosphate hydrolases"/>
    <property type="match status" value="2"/>
</dbReference>
<gene>
    <name evidence="4" type="ORF">IAC10_05840</name>
</gene>
<dbReference type="AlphaFoldDB" id="A0A9D1EYL8"/>
<feature type="domain" description="ABC transporter" evidence="3">
    <location>
        <begin position="5"/>
        <end position="229"/>
    </location>
</feature>
<keyword evidence="2 4" id="KW-0067">ATP-binding</keyword>
<dbReference type="PROSITE" id="PS50893">
    <property type="entry name" value="ABC_TRANSPORTER_2"/>
    <property type="match status" value="2"/>
</dbReference>
<dbReference type="Pfam" id="PF00005">
    <property type="entry name" value="ABC_tran"/>
    <property type="match status" value="2"/>
</dbReference>